<evidence type="ECO:0000256" key="2">
    <source>
        <dbReference type="ARBA" id="ARBA00022475"/>
    </source>
</evidence>
<dbReference type="AlphaFoldDB" id="A0A7K1XTY7"/>
<evidence type="ECO:0000256" key="10">
    <source>
        <dbReference type="ARBA" id="ARBA00042775"/>
    </source>
</evidence>
<keyword evidence="6 12" id="KW-0472">Membrane</keyword>
<evidence type="ECO:0000256" key="1">
    <source>
        <dbReference type="ARBA" id="ARBA00004382"/>
    </source>
</evidence>
<dbReference type="PANTHER" id="PTHR47529:SF1">
    <property type="entry name" value="PERIPLASMIC CHAPERONE PPID"/>
    <property type="match status" value="1"/>
</dbReference>
<evidence type="ECO:0000313" key="14">
    <source>
        <dbReference type="EMBL" id="MXV14444.1"/>
    </source>
</evidence>
<keyword evidence="4 12" id="KW-0812">Transmembrane</keyword>
<evidence type="ECO:0000256" key="5">
    <source>
        <dbReference type="ARBA" id="ARBA00022989"/>
    </source>
</evidence>
<dbReference type="Pfam" id="PF13623">
    <property type="entry name" value="SurA_N_2"/>
    <property type="match status" value="1"/>
</dbReference>
<name>A0A7K1XTY7_9SPHI</name>
<dbReference type="SUPFAM" id="SSF109998">
    <property type="entry name" value="Triger factor/SurA peptide-binding domain-like"/>
    <property type="match status" value="1"/>
</dbReference>
<evidence type="ECO:0000256" key="12">
    <source>
        <dbReference type="SAM" id="Phobius"/>
    </source>
</evidence>
<evidence type="ECO:0000256" key="6">
    <source>
        <dbReference type="ARBA" id="ARBA00023136"/>
    </source>
</evidence>
<dbReference type="GO" id="GO:0003755">
    <property type="term" value="F:peptidyl-prolyl cis-trans isomerase activity"/>
    <property type="evidence" value="ECO:0007669"/>
    <property type="project" value="UniProtKB-KW"/>
</dbReference>
<evidence type="ECO:0000313" key="15">
    <source>
        <dbReference type="Proteomes" id="UP000451233"/>
    </source>
</evidence>
<dbReference type="InterPro" id="IPR027304">
    <property type="entry name" value="Trigger_fact/SurA_dom_sf"/>
</dbReference>
<dbReference type="PANTHER" id="PTHR47529">
    <property type="entry name" value="PEPTIDYL-PROLYL CIS-TRANS ISOMERASE D"/>
    <property type="match status" value="1"/>
</dbReference>
<keyword evidence="15" id="KW-1185">Reference proteome</keyword>
<dbReference type="EMBL" id="WVHS01000001">
    <property type="protein sequence ID" value="MXV14444.1"/>
    <property type="molecule type" value="Genomic_DNA"/>
</dbReference>
<evidence type="ECO:0000256" key="8">
    <source>
        <dbReference type="ARBA" id="ARBA00038408"/>
    </source>
</evidence>
<protein>
    <recommendedName>
        <fullName evidence="9">Periplasmic chaperone PpiD</fullName>
    </recommendedName>
    <alternativeName>
        <fullName evidence="10">Periplasmic folding chaperone</fullName>
    </alternativeName>
</protein>
<dbReference type="InterPro" id="IPR052029">
    <property type="entry name" value="PpiD_chaperone"/>
</dbReference>
<evidence type="ECO:0000256" key="4">
    <source>
        <dbReference type="ARBA" id="ARBA00022692"/>
    </source>
</evidence>
<dbReference type="InterPro" id="IPR000297">
    <property type="entry name" value="PPIase_PpiC"/>
</dbReference>
<proteinExistence type="inferred from homology"/>
<dbReference type="GO" id="GO:0005886">
    <property type="term" value="C:plasma membrane"/>
    <property type="evidence" value="ECO:0007669"/>
    <property type="project" value="UniProtKB-SubCell"/>
</dbReference>
<dbReference type="PROSITE" id="PS50198">
    <property type="entry name" value="PPIC_PPIASE_2"/>
    <property type="match status" value="1"/>
</dbReference>
<keyword evidence="5 12" id="KW-1133">Transmembrane helix</keyword>
<dbReference type="SUPFAM" id="SSF54534">
    <property type="entry name" value="FKBP-like"/>
    <property type="match status" value="1"/>
</dbReference>
<keyword evidence="11 14" id="KW-0413">Isomerase</keyword>
<dbReference type="Proteomes" id="UP000451233">
    <property type="component" value="Unassembled WGS sequence"/>
</dbReference>
<evidence type="ECO:0000256" key="11">
    <source>
        <dbReference type="PROSITE-ProRule" id="PRU00278"/>
    </source>
</evidence>
<organism evidence="14 15">
    <name type="scientific">Hufsiella ginkgonis</name>
    <dbReference type="NCBI Taxonomy" id="2695274"/>
    <lineage>
        <taxon>Bacteria</taxon>
        <taxon>Pseudomonadati</taxon>
        <taxon>Bacteroidota</taxon>
        <taxon>Sphingobacteriia</taxon>
        <taxon>Sphingobacteriales</taxon>
        <taxon>Sphingobacteriaceae</taxon>
        <taxon>Hufsiella</taxon>
    </lineage>
</organism>
<dbReference type="Pfam" id="PF13616">
    <property type="entry name" value="Rotamase_3"/>
    <property type="match status" value="1"/>
</dbReference>
<evidence type="ECO:0000259" key="13">
    <source>
        <dbReference type="PROSITE" id="PS50198"/>
    </source>
</evidence>
<keyword evidence="2" id="KW-1003">Cell membrane</keyword>
<comment type="similarity">
    <text evidence="8">Belongs to the PpiD chaperone family.</text>
</comment>
<keyword evidence="3" id="KW-0997">Cell inner membrane</keyword>
<keyword evidence="7" id="KW-0143">Chaperone</keyword>
<reference evidence="14 15" key="1">
    <citation type="submission" date="2019-11" db="EMBL/GenBank/DDBJ databases">
        <title>Pedobacter sp. HMF7056 Genome sequencing and assembly.</title>
        <authorList>
            <person name="Kang H."/>
            <person name="Kim H."/>
            <person name="Joh K."/>
        </authorList>
    </citation>
    <scope>NUCLEOTIDE SEQUENCE [LARGE SCALE GENOMIC DNA]</scope>
    <source>
        <strain evidence="14 15">HMF7056</strain>
    </source>
</reference>
<sequence>MGIMSFLRERAGYIIMGAIGVAILAFLVGDGIRYGQPFWSQQQNVIGEVAGESIKYDEFSKKIERAEASFRQQMGGTLNPQMAAYVQDNTWKQEVSTILLQKEVNRLGLVVSKSELNDLVNGQNPDQQIIQNFSDPKTGQFNRSQLTSFLQNIDTQPAEMQAQWNLFLEGIKNNRLSQKYMNLVKNSVYITSLEAREDYSQRNKLANFSYVLLDYASVDNSKVKPTDADYQEYYNENKATFKNEEETRTVDYVVFDAKPSKADSAEIKSNFDKLAADFRASTNDSMFVSINSDAKMPISYIHKGQLDPALDSLVFKAAPGALVGPLLSNDKYRMAKVLDKRSSPDSVKASHILINPATEGGADKAKAKADSIANLIRKGASFSDLAKQFGTDASKDKGGDLGTFGRGAMIPAFEEAVFNGKPGELKVLTTQFGTHVIHIDSQKGSSVVAKVALVEKGVTTSSKTQNDAYTRASAFLTSVKDPDEFDAAVSKAGLRKLTSPELSGGQASIPGIENPRKIAQWAFKANEGDVAEEIFSFDDKYVVAKLTDIRKKGQLPLEKVKKSIEPMVINYAKAKMLNEKATAALSGAANLNAVASKLGKQVVPVQNIVFANPIIPGLSQENKVIGTVFGLKPGKMSKAINGEAGVYVVSAAGFNEPPALTNTYKQKEQMMQMLGQQVPNQAFKALTDKANIKDNRVKFF</sequence>
<dbReference type="Gene3D" id="3.10.50.40">
    <property type="match status" value="2"/>
</dbReference>
<gene>
    <name evidence="14" type="ORF">GS398_03975</name>
</gene>
<feature type="domain" description="PpiC" evidence="13">
    <location>
        <begin position="344"/>
        <end position="441"/>
    </location>
</feature>
<comment type="subcellular location">
    <subcellularLocation>
        <location evidence="1">Cell inner membrane</location>
        <topology evidence="1">Single-pass type II membrane protein</topology>
        <orientation evidence="1">Periplasmic side</orientation>
    </subcellularLocation>
</comment>
<comment type="caution">
    <text evidence="14">The sequence shown here is derived from an EMBL/GenBank/DDBJ whole genome shotgun (WGS) entry which is preliminary data.</text>
</comment>
<evidence type="ECO:0000256" key="7">
    <source>
        <dbReference type="ARBA" id="ARBA00023186"/>
    </source>
</evidence>
<evidence type="ECO:0000256" key="9">
    <source>
        <dbReference type="ARBA" id="ARBA00040743"/>
    </source>
</evidence>
<feature type="transmembrane region" description="Helical" evidence="12">
    <location>
        <begin position="12"/>
        <end position="32"/>
    </location>
</feature>
<dbReference type="InterPro" id="IPR046357">
    <property type="entry name" value="PPIase_dom_sf"/>
</dbReference>
<accession>A0A7K1XTY7</accession>
<keyword evidence="11" id="KW-0697">Rotamase</keyword>
<evidence type="ECO:0000256" key="3">
    <source>
        <dbReference type="ARBA" id="ARBA00022519"/>
    </source>
</evidence>